<comment type="caution">
    <text evidence="1">The sequence shown here is derived from an EMBL/GenBank/DDBJ whole genome shotgun (WGS) entry which is preliminary data.</text>
</comment>
<name>A0A0F9C1V6_9ZZZZ</name>
<dbReference type="EMBL" id="LAZR01046448">
    <property type="protein sequence ID" value="KKK96519.1"/>
    <property type="molecule type" value="Genomic_DNA"/>
</dbReference>
<sequence length="340" mass="39012">MAQALIIQQQAINEVSRRLVGFDLANVPGYWHIRRQIQRVGRKPAFVSESVESRSHFKERIGGRQTLILGDALNVFIDTVKVGADYVGLAEPVRNANLLLADNQFNEMAARQGYGEYLTDIKKILARLQESGEDQGIVQRWIGKLTRNVTRAIFGLNVRLAVQQEFSTLLTANEIGWTHFRAWRARPDTPELLWRISEWSPYLRQRFEGHISREIGDVAKTGAVLRFHTDQDPTLKGYLQGSRYSSWATVLVSYFDRRAITNCWRIAEHEVQSRAVYKGRPVKELYADLNYQRAVVKAAETIIRRTQPTWHTVDRSLIGSDPRPAVKAITMFHSQREKLV</sequence>
<proteinExistence type="predicted"/>
<reference evidence="1" key="1">
    <citation type="journal article" date="2015" name="Nature">
        <title>Complex archaea that bridge the gap between prokaryotes and eukaryotes.</title>
        <authorList>
            <person name="Spang A."/>
            <person name="Saw J.H."/>
            <person name="Jorgensen S.L."/>
            <person name="Zaremba-Niedzwiedzka K."/>
            <person name="Martijn J."/>
            <person name="Lind A.E."/>
            <person name="van Eijk R."/>
            <person name="Schleper C."/>
            <person name="Guy L."/>
            <person name="Ettema T.J."/>
        </authorList>
    </citation>
    <scope>NUCLEOTIDE SEQUENCE</scope>
</reference>
<evidence type="ECO:0000313" key="1">
    <source>
        <dbReference type="EMBL" id="KKK96519.1"/>
    </source>
</evidence>
<protein>
    <submittedName>
        <fullName evidence="1">Uncharacterized protein</fullName>
    </submittedName>
</protein>
<accession>A0A0F9C1V6</accession>
<dbReference type="AlphaFoldDB" id="A0A0F9C1V6"/>
<feature type="non-terminal residue" evidence="1">
    <location>
        <position position="340"/>
    </location>
</feature>
<organism evidence="1">
    <name type="scientific">marine sediment metagenome</name>
    <dbReference type="NCBI Taxonomy" id="412755"/>
    <lineage>
        <taxon>unclassified sequences</taxon>
        <taxon>metagenomes</taxon>
        <taxon>ecological metagenomes</taxon>
    </lineage>
</organism>
<gene>
    <name evidence="1" type="ORF">LCGC14_2661950</name>
</gene>